<sequence>MGNMVGGGNIGRSISSGGGLSVPGLASRLNLSANSGSGSLTVQGQNRLMSSVLPQGSPQVISMLGNSYPNAGGPLSQSHVQVNNLSSMGMLNDVNSNDSSPFDINDFPQLTSRPSSAGGPQGQLGLGVSPIVQQNQEFSIQNEDFPALPGFKGGNAEYGMDIHQKEQLHDNTVSMMQSQHFSMGRSTGFNLGGTYSSHRPQQQQQHAPSVSSSGVSFSQVNNQDLLHLHGSDIFPSSHSTYHSQTSGPPGIGLRPLNSANTVSGMGSYDQLIQQYQQHQNQSQFRLQQMSAVNQSFRDQGMKSMQTAQSAPDPFGLLGLLSVIRMSDPDLTSLALGIDLTTLGLNLNSTENLHKTFGSPWSDEPAKGDPEFSVPQCYYAKQPPALHQGYFSKFSVETLFYIFYSMPKDEAQLYAANELNNRGWFYHKEHRLWFIRVPNMEPLVKTNTYERGSYHCFDPNTFETIRKDNFVLQYEALEKRPVLPQH</sequence>
<dbReference type="PANTHER" id="PTHR23326">
    <property type="entry name" value="CCR4 NOT-RELATED"/>
    <property type="match status" value="1"/>
</dbReference>
<evidence type="ECO:0000256" key="4">
    <source>
        <dbReference type="SAM" id="MobiDB-lite"/>
    </source>
</evidence>
<comment type="similarity">
    <text evidence="1">Belongs to the CNOT2/3/5 family.</text>
</comment>
<dbReference type="Pfam" id="PF04153">
    <property type="entry name" value="NOT2_3_5_C"/>
    <property type="match status" value="1"/>
</dbReference>
<dbReference type="Proteomes" id="UP000327085">
    <property type="component" value="Chromosome 6"/>
</dbReference>
<dbReference type="GO" id="GO:0030015">
    <property type="term" value="C:CCR4-NOT core complex"/>
    <property type="evidence" value="ECO:0007669"/>
    <property type="project" value="InterPro"/>
</dbReference>
<dbReference type="FunFam" id="2.30.30.1020:FF:000004">
    <property type="entry name" value="probable NOT transcription complex subunit VIP2 isoform X1"/>
    <property type="match status" value="1"/>
</dbReference>
<dbReference type="Gene3D" id="2.30.30.1020">
    <property type="entry name" value="CCR4-NOT complex subunit 2/3/5, C-terminal domain"/>
    <property type="match status" value="1"/>
</dbReference>
<proteinExistence type="inferred from homology"/>
<reference evidence="7" key="1">
    <citation type="journal article" date="2020" name="Plant J.">
        <title>Transposons played a major role in the diversification between the closely related almond and peach genomes: results from the almond genome sequence.</title>
        <authorList>
            <person name="Alioto T."/>
            <person name="Alexiou K.G."/>
            <person name="Bardil A."/>
            <person name="Barteri F."/>
            <person name="Castanera R."/>
            <person name="Cruz F."/>
            <person name="Dhingra A."/>
            <person name="Duval H."/>
            <person name="Fernandez I Marti A."/>
            <person name="Frias L."/>
            <person name="Galan B."/>
            <person name="Garcia J.L."/>
            <person name="Howad W."/>
            <person name="Gomez-Garrido J."/>
            <person name="Gut M."/>
            <person name="Julca I."/>
            <person name="Morata J."/>
            <person name="Puigdomenech P."/>
            <person name="Ribeca P."/>
            <person name="Rubio Cabetas M.J."/>
            <person name="Vlasova A."/>
            <person name="Wirthensohn M."/>
            <person name="Garcia-Mas J."/>
            <person name="Gabaldon T."/>
            <person name="Casacuberta J.M."/>
            <person name="Arus P."/>
        </authorList>
    </citation>
    <scope>NUCLEOTIDE SEQUENCE [LARGE SCALE GENOMIC DNA]</scope>
    <source>
        <strain evidence="7">cv. Texas</strain>
    </source>
</reference>
<dbReference type="AlphaFoldDB" id="A0A5E4EYE3"/>
<feature type="compositionally biased region" description="Polar residues" evidence="4">
    <location>
        <begin position="236"/>
        <end position="247"/>
    </location>
</feature>
<dbReference type="InterPro" id="IPR040168">
    <property type="entry name" value="Not2/3/5"/>
</dbReference>
<evidence type="ECO:0000256" key="2">
    <source>
        <dbReference type="ARBA" id="ARBA00023015"/>
    </source>
</evidence>
<dbReference type="InterPro" id="IPR007282">
    <property type="entry name" value="NOT2/3/5_C"/>
</dbReference>
<gene>
    <name evidence="6" type="ORF">ALMOND_2B006409</name>
</gene>
<evidence type="ECO:0000256" key="3">
    <source>
        <dbReference type="ARBA" id="ARBA00023163"/>
    </source>
</evidence>
<feature type="domain" description="NOT2/NOT3/NOT5 C-terminal" evidence="5">
    <location>
        <begin position="353"/>
        <end position="476"/>
    </location>
</feature>
<feature type="region of interest" description="Disordered" evidence="4">
    <location>
        <begin position="236"/>
        <end position="258"/>
    </location>
</feature>
<evidence type="ECO:0000259" key="5">
    <source>
        <dbReference type="Pfam" id="PF04153"/>
    </source>
</evidence>
<dbReference type="InterPro" id="IPR038635">
    <property type="entry name" value="CCR4-NOT_su2/3/5_C_sf"/>
</dbReference>
<accession>A0A5E4EYE3</accession>
<keyword evidence="2" id="KW-0805">Transcription regulation</keyword>
<feature type="compositionally biased region" description="Polar residues" evidence="4">
    <location>
        <begin position="187"/>
        <end position="208"/>
    </location>
</feature>
<dbReference type="Gramene" id="VVA20785">
    <property type="protein sequence ID" value="VVA20785"/>
    <property type="gene ID" value="Prudul26B006409"/>
</dbReference>
<keyword evidence="3" id="KW-0804">Transcription</keyword>
<dbReference type="EMBL" id="CABIKO010000047">
    <property type="protein sequence ID" value="VVA20785.1"/>
    <property type="molecule type" value="Genomic_DNA"/>
</dbReference>
<name>A0A5E4EYE3_PRUDU</name>
<evidence type="ECO:0000256" key="1">
    <source>
        <dbReference type="ARBA" id="ARBA00007682"/>
    </source>
</evidence>
<organism evidence="6 7">
    <name type="scientific">Prunus dulcis</name>
    <name type="common">Almond</name>
    <name type="synonym">Amygdalus dulcis</name>
    <dbReference type="NCBI Taxonomy" id="3755"/>
    <lineage>
        <taxon>Eukaryota</taxon>
        <taxon>Viridiplantae</taxon>
        <taxon>Streptophyta</taxon>
        <taxon>Embryophyta</taxon>
        <taxon>Tracheophyta</taxon>
        <taxon>Spermatophyta</taxon>
        <taxon>Magnoliopsida</taxon>
        <taxon>eudicotyledons</taxon>
        <taxon>Gunneridae</taxon>
        <taxon>Pentapetalae</taxon>
        <taxon>rosids</taxon>
        <taxon>fabids</taxon>
        <taxon>Rosales</taxon>
        <taxon>Rosaceae</taxon>
        <taxon>Amygdaloideae</taxon>
        <taxon>Amygdaleae</taxon>
        <taxon>Prunus</taxon>
    </lineage>
</organism>
<evidence type="ECO:0000313" key="6">
    <source>
        <dbReference type="EMBL" id="VVA20785.1"/>
    </source>
</evidence>
<evidence type="ECO:0000313" key="7">
    <source>
        <dbReference type="Proteomes" id="UP000327085"/>
    </source>
</evidence>
<protein>
    <submittedName>
        <fullName evidence="6">PREDICTED: probable NOT mRNAion complex</fullName>
    </submittedName>
</protein>
<dbReference type="GO" id="GO:0006355">
    <property type="term" value="P:regulation of DNA-templated transcription"/>
    <property type="evidence" value="ECO:0007669"/>
    <property type="project" value="InterPro"/>
</dbReference>
<feature type="region of interest" description="Disordered" evidence="4">
    <location>
        <begin position="187"/>
        <end position="216"/>
    </location>
</feature>